<evidence type="ECO:0000313" key="2">
    <source>
        <dbReference type="EMBL" id="KIM34687.1"/>
    </source>
</evidence>
<dbReference type="EMBL" id="KN831877">
    <property type="protein sequence ID" value="KIM34687.1"/>
    <property type="molecule type" value="Genomic_DNA"/>
</dbReference>
<evidence type="ECO:0000313" key="3">
    <source>
        <dbReference type="Proteomes" id="UP000053424"/>
    </source>
</evidence>
<dbReference type="AlphaFoldDB" id="A0A0C2Y0R2"/>
<keyword evidence="3" id="KW-1185">Reference proteome</keyword>
<evidence type="ECO:0000256" key="1">
    <source>
        <dbReference type="SAM" id="MobiDB-lite"/>
    </source>
</evidence>
<accession>A0A0C2Y0R2</accession>
<name>A0A0C2Y0R2_HEBCY</name>
<sequence>MLAGGVFKQKGNTKFVTSESTLGGTSFDRNRGRRIPLPNHTVDKKTRQEARFNTACDVDTHNI</sequence>
<protein>
    <submittedName>
        <fullName evidence="2">Uncharacterized protein</fullName>
    </submittedName>
</protein>
<reference evidence="2 3" key="1">
    <citation type="submission" date="2014-04" db="EMBL/GenBank/DDBJ databases">
        <authorList>
            <consortium name="DOE Joint Genome Institute"/>
            <person name="Kuo A."/>
            <person name="Gay G."/>
            <person name="Dore J."/>
            <person name="Kohler A."/>
            <person name="Nagy L.G."/>
            <person name="Floudas D."/>
            <person name="Copeland A."/>
            <person name="Barry K.W."/>
            <person name="Cichocki N."/>
            <person name="Veneault-Fourrey C."/>
            <person name="LaButti K."/>
            <person name="Lindquist E.A."/>
            <person name="Lipzen A."/>
            <person name="Lundell T."/>
            <person name="Morin E."/>
            <person name="Murat C."/>
            <person name="Sun H."/>
            <person name="Tunlid A."/>
            <person name="Henrissat B."/>
            <person name="Grigoriev I.V."/>
            <person name="Hibbett D.S."/>
            <person name="Martin F."/>
            <person name="Nordberg H.P."/>
            <person name="Cantor M.N."/>
            <person name="Hua S.X."/>
        </authorList>
    </citation>
    <scope>NUCLEOTIDE SEQUENCE [LARGE SCALE GENOMIC DNA]</scope>
    <source>
        <strain evidence="3">h7</strain>
    </source>
</reference>
<feature type="region of interest" description="Disordered" evidence="1">
    <location>
        <begin position="17"/>
        <end position="41"/>
    </location>
</feature>
<proteinExistence type="predicted"/>
<dbReference type="Proteomes" id="UP000053424">
    <property type="component" value="Unassembled WGS sequence"/>
</dbReference>
<reference evidence="3" key="2">
    <citation type="submission" date="2015-01" db="EMBL/GenBank/DDBJ databases">
        <title>Evolutionary Origins and Diversification of the Mycorrhizal Mutualists.</title>
        <authorList>
            <consortium name="DOE Joint Genome Institute"/>
            <consortium name="Mycorrhizal Genomics Consortium"/>
            <person name="Kohler A."/>
            <person name="Kuo A."/>
            <person name="Nagy L.G."/>
            <person name="Floudas D."/>
            <person name="Copeland A."/>
            <person name="Barry K.W."/>
            <person name="Cichocki N."/>
            <person name="Veneault-Fourrey C."/>
            <person name="LaButti K."/>
            <person name="Lindquist E.A."/>
            <person name="Lipzen A."/>
            <person name="Lundell T."/>
            <person name="Morin E."/>
            <person name="Murat C."/>
            <person name="Riley R."/>
            <person name="Ohm R."/>
            <person name="Sun H."/>
            <person name="Tunlid A."/>
            <person name="Henrissat B."/>
            <person name="Grigoriev I.V."/>
            <person name="Hibbett D.S."/>
            <person name="Martin F."/>
        </authorList>
    </citation>
    <scope>NUCLEOTIDE SEQUENCE [LARGE SCALE GENOMIC DNA]</scope>
    <source>
        <strain evidence="3">h7</strain>
    </source>
</reference>
<dbReference type="HOGENOM" id="CLU_2886019_0_0_1"/>
<gene>
    <name evidence="2" type="ORF">M413DRAFT_450115</name>
</gene>
<organism evidence="2 3">
    <name type="scientific">Hebeloma cylindrosporum</name>
    <dbReference type="NCBI Taxonomy" id="76867"/>
    <lineage>
        <taxon>Eukaryota</taxon>
        <taxon>Fungi</taxon>
        <taxon>Dikarya</taxon>
        <taxon>Basidiomycota</taxon>
        <taxon>Agaricomycotina</taxon>
        <taxon>Agaricomycetes</taxon>
        <taxon>Agaricomycetidae</taxon>
        <taxon>Agaricales</taxon>
        <taxon>Agaricineae</taxon>
        <taxon>Hymenogastraceae</taxon>
        <taxon>Hebeloma</taxon>
    </lineage>
</organism>